<evidence type="ECO:0000259" key="2">
    <source>
        <dbReference type="PROSITE" id="PS51109"/>
    </source>
</evidence>
<dbReference type="eggNOG" id="COG4942">
    <property type="taxonomic scope" value="Bacteria"/>
</dbReference>
<dbReference type="HOGENOM" id="CLU_027710_2_0_9"/>
<keyword evidence="1" id="KW-0732">Signal</keyword>
<dbReference type="SUPFAM" id="SSF51261">
    <property type="entry name" value="Duplicated hybrid motif"/>
    <property type="match status" value="1"/>
</dbReference>
<dbReference type="EMBL" id="AMEZ01000029">
    <property type="protein sequence ID" value="EKY27872.1"/>
    <property type="molecule type" value="Genomic_DNA"/>
</dbReference>
<dbReference type="Pfam" id="PF07501">
    <property type="entry name" value="G5"/>
    <property type="match status" value="1"/>
</dbReference>
<dbReference type="PROSITE" id="PS51109">
    <property type="entry name" value="G5"/>
    <property type="match status" value="1"/>
</dbReference>
<dbReference type="PANTHER" id="PTHR21666:SF289">
    <property type="entry name" value="L-ALA--D-GLU ENDOPEPTIDASE"/>
    <property type="match status" value="1"/>
</dbReference>
<evidence type="ECO:0000313" key="4">
    <source>
        <dbReference type="Proteomes" id="UP000010420"/>
    </source>
</evidence>
<dbReference type="CDD" id="cd12797">
    <property type="entry name" value="M23_peptidase"/>
    <property type="match status" value="1"/>
</dbReference>
<dbReference type="InterPro" id="IPR011098">
    <property type="entry name" value="G5_dom"/>
</dbReference>
<dbReference type="Pfam" id="PF01551">
    <property type="entry name" value="Peptidase_M23"/>
    <property type="match status" value="1"/>
</dbReference>
<feature type="domain" description="G5" evidence="2">
    <location>
        <begin position="122"/>
        <end position="202"/>
    </location>
</feature>
<dbReference type="InterPro" id="IPR011055">
    <property type="entry name" value="Dup_hybrid_motif"/>
</dbReference>
<name>L1QJX9_9CLOT</name>
<dbReference type="AlphaFoldDB" id="L1QJX9"/>
<keyword evidence="4" id="KW-1185">Reference proteome</keyword>
<dbReference type="PATRIC" id="fig|545697.3.peg.1098"/>
<accession>L1QJX9</accession>
<dbReference type="InterPro" id="IPR016047">
    <property type="entry name" value="M23ase_b-sheet_dom"/>
</dbReference>
<dbReference type="Gene3D" id="2.20.230.10">
    <property type="entry name" value="Resuscitation-promoting factor rpfb"/>
    <property type="match status" value="1"/>
</dbReference>
<evidence type="ECO:0000256" key="1">
    <source>
        <dbReference type="ARBA" id="ARBA00022729"/>
    </source>
</evidence>
<proteinExistence type="predicted"/>
<organism evidence="3 4">
    <name type="scientific">Clostridium celatum DSM 1785</name>
    <dbReference type="NCBI Taxonomy" id="545697"/>
    <lineage>
        <taxon>Bacteria</taxon>
        <taxon>Bacillati</taxon>
        <taxon>Bacillota</taxon>
        <taxon>Clostridia</taxon>
        <taxon>Eubacteriales</taxon>
        <taxon>Clostridiaceae</taxon>
        <taxon>Clostridium</taxon>
    </lineage>
</organism>
<dbReference type="GO" id="GO:0004222">
    <property type="term" value="F:metalloendopeptidase activity"/>
    <property type="evidence" value="ECO:0007669"/>
    <property type="project" value="TreeGrafter"/>
</dbReference>
<dbReference type="InterPro" id="IPR050570">
    <property type="entry name" value="Cell_wall_metabolism_enzyme"/>
</dbReference>
<dbReference type="STRING" id="545697.HMPREF0216_01117"/>
<comment type="caution">
    <text evidence="3">The sequence shown here is derived from an EMBL/GenBank/DDBJ whole genome shotgun (WGS) entry which is preliminary data.</text>
</comment>
<reference evidence="3 4" key="1">
    <citation type="submission" date="2012-05" db="EMBL/GenBank/DDBJ databases">
        <authorList>
            <person name="Weinstock G."/>
            <person name="Sodergren E."/>
            <person name="Lobos E.A."/>
            <person name="Fulton L."/>
            <person name="Fulton R."/>
            <person name="Courtney L."/>
            <person name="Fronick C."/>
            <person name="O'Laughlin M."/>
            <person name="Godfrey J."/>
            <person name="Wilson R.M."/>
            <person name="Miner T."/>
            <person name="Farmer C."/>
            <person name="Delehaunty K."/>
            <person name="Cordes M."/>
            <person name="Minx P."/>
            <person name="Tomlinson C."/>
            <person name="Chen J."/>
            <person name="Wollam A."/>
            <person name="Pepin K.H."/>
            <person name="Bhonagiri V."/>
            <person name="Zhang X."/>
            <person name="Suruliraj S."/>
            <person name="Warren W."/>
            <person name="Mitreva M."/>
            <person name="Mardis E.R."/>
            <person name="Wilson R.K."/>
        </authorList>
    </citation>
    <scope>NUCLEOTIDE SEQUENCE [LARGE SCALE GENOMIC DNA]</scope>
    <source>
        <strain evidence="3 4">DSM 1785</strain>
    </source>
</reference>
<gene>
    <name evidence="3" type="ORF">HMPREF0216_01117</name>
</gene>
<dbReference type="Proteomes" id="UP000010420">
    <property type="component" value="Unassembled WGS sequence"/>
</dbReference>
<protein>
    <submittedName>
        <fullName evidence="3">Peptidase, M23 family</fullName>
    </submittedName>
</protein>
<evidence type="ECO:0000313" key="3">
    <source>
        <dbReference type="EMBL" id="EKY27872.1"/>
    </source>
</evidence>
<dbReference type="PANTHER" id="PTHR21666">
    <property type="entry name" value="PEPTIDASE-RELATED"/>
    <property type="match status" value="1"/>
</dbReference>
<dbReference type="SMART" id="SM01208">
    <property type="entry name" value="G5"/>
    <property type="match status" value="1"/>
</dbReference>
<sequence>MGNSQLVFSEIKENEESVEESTADVFKEIASNKLNIKINGYEVSSIDRLLLDNKSIDLKYLIIKDICLNYIKELGFNIENISEINILGEIEDLPCSLNIIDLKQNKEIAREIYEATLINENLLDLQIKVNVVEREEVDEDVVIKQDDSLYIGQNEAIKGEKGECLLYKEITYDGLVKSNEKVVRERLIKSPVDTVIKKGTKNPYYDGVSFLYRPTSGGYMTSIFGEERVNSYHKGIDIAKDMGEDVIAAFDGEIKSAGYNDGGYGNLIIIEHEGNMETYYAHLSEIYVSEGDIVKKGDIIGAIGSTGYSTGPHLHFELRVNGEPVNPEPYIE</sequence>
<dbReference type="Gene3D" id="2.70.70.10">
    <property type="entry name" value="Glucose Permease (Domain IIA)"/>
    <property type="match status" value="1"/>
</dbReference>